<keyword evidence="2" id="KW-1185">Reference proteome</keyword>
<accession>A0A560ECT6</accession>
<organism evidence="1 2">
    <name type="scientific">Bradyrhizobium stylosanthis</name>
    <dbReference type="NCBI Taxonomy" id="1803665"/>
    <lineage>
        <taxon>Bacteria</taxon>
        <taxon>Pseudomonadati</taxon>
        <taxon>Pseudomonadota</taxon>
        <taxon>Alphaproteobacteria</taxon>
        <taxon>Hyphomicrobiales</taxon>
        <taxon>Nitrobacteraceae</taxon>
        <taxon>Bradyrhizobium</taxon>
    </lineage>
</organism>
<evidence type="ECO:0000313" key="1">
    <source>
        <dbReference type="EMBL" id="TWB07186.1"/>
    </source>
</evidence>
<name>A0A560ECT6_9BRAD</name>
<dbReference type="Proteomes" id="UP000319949">
    <property type="component" value="Unassembled WGS sequence"/>
</dbReference>
<dbReference type="AlphaFoldDB" id="A0A560ECT6"/>
<evidence type="ECO:0000313" key="2">
    <source>
        <dbReference type="Proteomes" id="UP000319949"/>
    </source>
</evidence>
<comment type="caution">
    <text evidence="1">The sequence shown here is derived from an EMBL/GenBank/DDBJ whole genome shotgun (WGS) entry which is preliminary data.</text>
</comment>
<proteinExistence type="predicted"/>
<protein>
    <submittedName>
        <fullName evidence="1">Uncharacterized protein</fullName>
    </submittedName>
</protein>
<gene>
    <name evidence="1" type="ORF">FBZ96_1011004</name>
</gene>
<dbReference type="EMBL" id="VITK01000001">
    <property type="protein sequence ID" value="TWB07186.1"/>
    <property type="molecule type" value="Genomic_DNA"/>
</dbReference>
<sequence>MPIRFEGGLLFRCVLLLVILVLAGSERSFGQSPLDIRRSFSQELSTILLDSPELYASQGPDRGWLGVVLAVPGTSIAPMAEAYNGLSGDLARSLVYASTFDRTLQVRDGFAFFTVRTLDAVWSDLLRRSIPSSVAPAVTNTWSRWLFREPDNVELARRTIPYRAPSEYLIKYREYQLAFENLMAGRNGDAWKTDPKLAGYRTFDQAQRALLQDWTTFGYRNEIDRAQRSFQAATQTKAWSRWSESRSMYDLNVVPINLTAVAPQTVLLPPPTSWGLVSSWVRLQSRVAGVSQPISFQLQRVKLERPWLNLGALIDGSLAVDATSPENQGYVLSTGAQPTFEKSPEGEAAVLVEELLLVRGIHPPDSSASVPFSSHPLALFASPDAINLIGYVVRVLPKFPR</sequence>
<reference evidence="1 2" key="1">
    <citation type="submission" date="2019-06" db="EMBL/GenBank/DDBJ databases">
        <title>Genomic Encyclopedia of Type Strains, Phase IV (KMG-V): Genome sequencing to study the core and pangenomes of soil and plant-associated prokaryotes.</title>
        <authorList>
            <person name="Whitman W."/>
        </authorList>
    </citation>
    <scope>NUCLEOTIDE SEQUENCE [LARGE SCALE GENOMIC DNA]</scope>
    <source>
        <strain evidence="1 2">BR 510</strain>
    </source>
</reference>